<feature type="repeat" description="TPR" evidence="3">
    <location>
        <begin position="15"/>
        <end position="48"/>
    </location>
</feature>
<keyword evidence="2 3" id="KW-0802">TPR repeat</keyword>
<dbReference type="SUPFAM" id="SSF48452">
    <property type="entry name" value="TPR-like"/>
    <property type="match status" value="1"/>
</dbReference>
<evidence type="ECO:0000256" key="2">
    <source>
        <dbReference type="ARBA" id="ARBA00022803"/>
    </source>
</evidence>
<sequence length="332" mass="39512">MTENKADVVMFPKWKSSLEQKGRTALQAKKYKEALEHFEQLISFDAANSEVMTGKLICLMELGRYEEAESICRELMKEDEENYFQYLHIYLTVLFQTSQYEELLDLLDEVFESEEIPHEVRKQFWQLYDITKKLKEDESSAEYLEDIDEFIASLDSKDAKKQWRCLSKLRKQDIHPYINELVPFLKKDYIQPVIKTAMLQWMQEQKVERNVEVTKLGETKVVNPSKLDDILSHPSSRQILNLLDPVEQDNPTLYEFIQQLLFRYMYVRFPVMPIDEETPSLAKAFFELGTSYLQLDHYPFPLENYGSKKEVDLWKQQIEYYEANYFSVLDES</sequence>
<keyword evidence="1" id="KW-0677">Repeat</keyword>
<dbReference type="PROSITE" id="PS50005">
    <property type="entry name" value="TPR"/>
    <property type="match status" value="1"/>
</dbReference>
<evidence type="ECO:0000313" key="5">
    <source>
        <dbReference type="Proteomes" id="UP000030403"/>
    </source>
</evidence>
<reference evidence="4 5" key="1">
    <citation type="submission" date="2013-08" db="EMBL/GenBank/DDBJ databases">
        <authorList>
            <person name="Huang J."/>
            <person name="Wang G."/>
        </authorList>
    </citation>
    <scope>NUCLEOTIDE SEQUENCE [LARGE SCALE GENOMIC DNA]</scope>
    <source>
        <strain evidence="4 5">BH030004</strain>
    </source>
</reference>
<dbReference type="STRING" id="1385511.GCA_000425225_02415"/>
<dbReference type="PANTHER" id="PTHR44943">
    <property type="entry name" value="CELLULOSE SYNTHASE OPERON PROTEIN C"/>
    <property type="match status" value="1"/>
</dbReference>
<dbReference type="OrthoDB" id="2961242at2"/>
<dbReference type="SUPFAM" id="SSF116965">
    <property type="entry name" value="Hypothetical protein MPN330"/>
    <property type="match status" value="1"/>
</dbReference>
<dbReference type="eggNOG" id="COG3118">
    <property type="taxonomic scope" value="Bacteria"/>
</dbReference>
<dbReference type="InterPro" id="IPR019734">
    <property type="entry name" value="TPR_rpt"/>
</dbReference>
<protein>
    <submittedName>
        <fullName evidence="4">Uncharacterized protein</fullName>
    </submittedName>
</protein>
<dbReference type="PANTHER" id="PTHR44943:SF8">
    <property type="entry name" value="TPR REPEAT-CONTAINING PROTEIN MJ0263"/>
    <property type="match status" value="1"/>
</dbReference>
<proteinExistence type="predicted"/>
<dbReference type="AlphaFoldDB" id="A0A0A5GAE6"/>
<dbReference type="InterPro" id="IPR011990">
    <property type="entry name" value="TPR-like_helical_dom_sf"/>
</dbReference>
<evidence type="ECO:0000313" key="4">
    <source>
        <dbReference type="EMBL" id="KGX88070.1"/>
    </source>
</evidence>
<evidence type="ECO:0000256" key="1">
    <source>
        <dbReference type="ARBA" id="ARBA00022737"/>
    </source>
</evidence>
<accession>A0A0A5GAE6</accession>
<keyword evidence="5" id="KW-1185">Reference proteome</keyword>
<dbReference type="EMBL" id="AVPF01000021">
    <property type="protein sequence ID" value="KGX88070.1"/>
    <property type="molecule type" value="Genomic_DNA"/>
</dbReference>
<dbReference type="InterPro" id="IPR051685">
    <property type="entry name" value="Ycf3/AcsC/BcsC/TPR_MFPF"/>
</dbReference>
<organism evidence="4 5">
    <name type="scientific">Pontibacillus marinus BH030004 = DSM 16465</name>
    <dbReference type="NCBI Taxonomy" id="1385511"/>
    <lineage>
        <taxon>Bacteria</taxon>
        <taxon>Bacillati</taxon>
        <taxon>Bacillota</taxon>
        <taxon>Bacilli</taxon>
        <taxon>Bacillales</taxon>
        <taxon>Bacillaceae</taxon>
        <taxon>Pontibacillus</taxon>
    </lineage>
</organism>
<evidence type="ECO:0000256" key="3">
    <source>
        <dbReference type="PROSITE-ProRule" id="PRU00339"/>
    </source>
</evidence>
<comment type="caution">
    <text evidence="4">The sequence shown here is derived from an EMBL/GenBank/DDBJ whole genome shotgun (WGS) entry which is preliminary data.</text>
</comment>
<gene>
    <name evidence="4" type="ORF">N783_08960</name>
</gene>
<dbReference type="Gene3D" id="1.25.40.10">
    <property type="entry name" value="Tetratricopeptide repeat domain"/>
    <property type="match status" value="1"/>
</dbReference>
<dbReference type="RefSeq" id="WP_027448869.1">
    <property type="nucleotide sequence ID" value="NZ_AVPF01000021.1"/>
</dbReference>
<dbReference type="Pfam" id="PF14559">
    <property type="entry name" value="TPR_19"/>
    <property type="match status" value="1"/>
</dbReference>
<dbReference type="Proteomes" id="UP000030403">
    <property type="component" value="Unassembled WGS sequence"/>
</dbReference>
<name>A0A0A5GAE6_9BACI</name>